<comment type="caution">
    <text evidence="6">The sequence shown here is derived from an EMBL/GenBank/DDBJ whole genome shotgun (WGS) entry which is preliminary data.</text>
</comment>
<dbReference type="PANTHER" id="PTHR11085:SF8">
    <property type="entry name" value="NAD-DEPENDENT HISTONE DEACETYLASE HST3"/>
    <property type="match status" value="1"/>
</dbReference>
<evidence type="ECO:0000259" key="5">
    <source>
        <dbReference type="PROSITE" id="PS50305"/>
    </source>
</evidence>
<keyword evidence="7" id="KW-1185">Reference proteome</keyword>
<dbReference type="InterPro" id="IPR029035">
    <property type="entry name" value="DHS-like_NAD/FAD-binding_dom"/>
</dbReference>
<evidence type="ECO:0000256" key="1">
    <source>
        <dbReference type="ARBA" id="ARBA00006924"/>
    </source>
</evidence>
<keyword evidence="4" id="KW-0479">Metal-binding</keyword>
<reference evidence="6 7" key="1">
    <citation type="submission" date="2021-06" db="EMBL/GenBank/DDBJ databases">
        <authorList>
            <person name="Kallberg Y."/>
            <person name="Tangrot J."/>
            <person name="Rosling A."/>
        </authorList>
    </citation>
    <scope>NUCLEOTIDE SEQUENCE [LARGE SCALE GENOMIC DNA]</scope>
    <source>
        <strain evidence="6 7">120-4 pot B 10/14</strain>
    </source>
</reference>
<sequence>MSQIPDSQSINEGVKAKKCVIIAGAGISCSAGIPDFISSDGLYNMIKSQYPGTFHSGKDLFDAQLLGTHDSIKAFNLFMGILKELIVNARPTATHSFIKKLADMKKLKRVYTQNIDNLEELVELDVDWQFERVRNCKAQVVQLHGTLSKLRCNACTNICPFTLQYCDIFKEGKAPNCPKCEERENTRVKQGKRPHFIGQLKPTVILYGDTHPKGLEISQIAIRDQDKADCLIIMGTSLRIPGVKDLIKDFARAVHGRNGYVILVNATDVANKGWNSVIDYQIEGTCDEWVKLVDLELLNGKRISTMTKNKFAKPNNKIQTGKKRKKRFKTDIIKQEKRN</sequence>
<dbReference type="InterPro" id="IPR026591">
    <property type="entry name" value="Sirtuin_cat_small_dom_sf"/>
</dbReference>
<dbReference type="PANTHER" id="PTHR11085">
    <property type="entry name" value="NAD-DEPENDENT PROTEIN DEACYLASE SIRTUIN-5, MITOCHONDRIAL-RELATED"/>
    <property type="match status" value="1"/>
</dbReference>
<dbReference type="SUPFAM" id="SSF52467">
    <property type="entry name" value="DHS-like NAD/FAD-binding domain"/>
    <property type="match status" value="1"/>
</dbReference>
<keyword evidence="3" id="KW-0520">NAD</keyword>
<evidence type="ECO:0000313" key="6">
    <source>
        <dbReference type="EMBL" id="CAG8676725.1"/>
    </source>
</evidence>
<keyword evidence="4" id="KW-0862">Zinc</keyword>
<dbReference type="PROSITE" id="PS50305">
    <property type="entry name" value="SIRTUIN"/>
    <property type="match status" value="1"/>
</dbReference>
<dbReference type="InterPro" id="IPR003000">
    <property type="entry name" value="Sirtuin"/>
</dbReference>
<proteinExistence type="inferred from homology"/>
<dbReference type="InterPro" id="IPR026590">
    <property type="entry name" value="Ssirtuin_cat_dom"/>
</dbReference>
<dbReference type="Proteomes" id="UP000789901">
    <property type="component" value="Unassembled WGS sequence"/>
</dbReference>
<dbReference type="EMBL" id="CAJVQB010006076">
    <property type="protein sequence ID" value="CAG8676725.1"/>
    <property type="molecule type" value="Genomic_DNA"/>
</dbReference>
<dbReference type="Pfam" id="PF02146">
    <property type="entry name" value="SIR2"/>
    <property type="match status" value="1"/>
</dbReference>
<evidence type="ECO:0000256" key="2">
    <source>
        <dbReference type="ARBA" id="ARBA00022679"/>
    </source>
</evidence>
<organism evidence="6 7">
    <name type="scientific">Gigaspora margarita</name>
    <dbReference type="NCBI Taxonomy" id="4874"/>
    <lineage>
        <taxon>Eukaryota</taxon>
        <taxon>Fungi</taxon>
        <taxon>Fungi incertae sedis</taxon>
        <taxon>Mucoromycota</taxon>
        <taxon>Glomeromycotina</taxon>
        <taxon>Glomeromycetes</taxon>
        <taxon>Diversisporales</taxon>
        <taxon>Gigasporaceae</taxon>
        <taxon>Gigaspora</taxon>
    </lineage>
</organism>
<comment type="similarity">
    <text evidence="1">Belongs to the sirtuin family. Class I subfamily.</text>
</comment>
<gene>
    <name evidence="6" type="ORF">GMARGA_LOCUS10732</name>
</gene>
<feature type="binding site" evidence="4">
    <location>
        <position position="180"/>
    </location>
    <ligand>
        <name>Zn(2+)</name>
        <dbReference type="ChEBI" id="CHEBI:29105"/>
    </ligand>
</feature>
<feature type="binding site" evidence="4">
    <location>
        <position position="155"/>
    </location>
    <ligand>
        <name>Zn(2+)</name>
        <dbReference type="ChEBI" id="CHEBI:29105"/>
    </ligand>
</feature>
<evidence type="ECO:0000256" key="4">
    <source>
        <dbReference type="PROSITE-ProRule" id="PRU00236"/>
    </source>
</evidence>
<dbReference type="Gene3D" id="3.30.1600.10">
    <property type="entry name" value="SIR2/SIRT2 'Small Domain"/>
    <property type="match status" value="1"/>
</dbReference>
<feature type="binding site" evidence="4">
    <location>
        <position position="177"/>
    </location>
    <ligand>
        <name>Zn(2+)</name>
        <dbReference type="ChEBI" id="CHEBI:29105"/>
    </ligand>
</feature>
<dbReference type="Gene3D" id="3.40.50.1220">
    <property type="entry name" value="TPP-binding domain"/>
    <property type="match status" value="1"/>
</dbReference>
<feature type="active site" description="Proton acceptor" evidence="4">
    <location>
        <position position="144"/>
    </location>
</feature>
<name>A0ABN7UU62_GIGMA</name>
<feature type="binding site" evidence="4">
    <location>
        <position position="152"/>
    </location>
    <ligand>
        <name>Zn(2+)</name>
        <dbReference type="ChEBI" id="CHEBI:29105"/>
    </ligand>
</feature>
<dbReference type="InterPro" id="IPR050134">
    <property type="entry name" value="NAD-dep_sirtuin_deacylases"/>
</dbReference>
<feature type="domain" description="Deacetylase sirtuin-type" evidence="5">
    <location>
        <begin position="1"/>
        <end position="301"/>
    </location>
</feature>
<evidence type="ECO:0000313" key="7">
    <source>
        <dbReference type="Proteomes" id="UP000789901"/>
    </source>
</evidence>
<evidence type="ECO:0000256" key="3">
    <source>
        <dbReference type="ARBA" id="ARBA00023027"/>
    </source>
</evidence>
<keyword evidence="2" id="KW-0808">Transferase</keyword>
<protein>
    <submittedName>
        <fullName evidence="6">25854_t:CDS:1</fullName>
    </submittedName>
</protein>
<accession>A0ABN7UU62</accession>